<name>A0A3G9J1B7_9BACL</name>
<dbReference type="SUPFAM" id="SSF52540">
    <property type="entry name" value="P-loop containing nucleoside triphosphate hydrolases"/>
    <property type="match status" value="1"/>
</dbReference>
<proteinExistence type="predicted"/>
<dbReference type="GO" id="GO:0016887">
    <property type="term" value="F:ATP hydrolysis activity"/>
    <property type="evidence" value="ECO:0007669"/>
    <property type="project" value="InterPro"/>
</dbReference>
<keyword evidence="1" id="KW-0813">Transport</keyword>
<dbReference type="PANTHER" id="PTHR42939:SF2">
    <property type="entry name" value="ABC-TYPE TRANSPORTER ATP-BINDING PROTEIN ECSA"/>
    <property type="match status" value="1"/>
</dbReference>
<dbReference type="PROSITE" id="PS50893">
    <property type="entry name" value="ABC_TRANSPORTER_2"/>
    <property type="match status" value="1"/>
</dbReference>
<dbReference type="OrthoDB" id="9804819at2"/>
<dbReference type="Pfam" id="PF00005">
    <property type="entry name" value="ABC_tran"/>
    <property type="match status" value="1"/>
</dbReference>
<dbReference type="RefSeq" id="WP_125666875.1">
    <property type="nucleotide sequence ID" value="NZ_AP019308.1"/>
</dbReference>
<dbReference type="AlphaFoldDB" id="A0A3G9J1B7"/>
<dbReference type="Proteomes" id="UP000275368">
    <property type="component" value="Chromosome"/>
</dbReference>
<feature type="domain" description="ABC transporter" evidence="4">
    <location>
        <begin position="5"/>
        <end position="236"/>
    </location>
</feature>
<dbReference type="PANTHER" id="PTHR42939">
    <property type="entry name" value="ABC TRANSPORTER ATP-BINDING PROTEIN ALBC-RELATED"/>
    <property type="match status" value="1"/>
</dbReference>
<dbReference type="GO" id="GO:0005524">
    <property type="term" value="F:ATP binding"/>
    <property type="evidence" value="ECO:0007669"/>
    <property type="project" value="UniProtKB-KW"/>
</dbReference>
<keyword evidence="2" id="KW-0547">Nucleotide-binding</keyword>
<accession>A0A3G9J1B7</accession>
<evidence type="ECO:0000259" key="4">
    <source>
        <dbReference type="PROSITE" id="PS50893"/>
    </source>
</evidence>
<reference evidence="5 6" key="1">
    <citation type="submission" date="2018-11" db="EMBL/GenBank/DDBJ databases">
        <title>Complete genome sequence of Paenibacillus baekrokdamisoli strain KCTC 33723.</title>
        <authorList>
            <person name="Kang S.W."/>
            <person name="Lee K.C."/>
            <person name="Kim K.K."/>
            <person name="Kim J.S."/>
            <person name="Kim D.S."/>
            <person name="Ko S.H."/>
            <person name="Yang S.H."/>
            <person name="Lee J.S."/>
        </authorList>
    </citation>
    <scope>NUCLEOTIDE SEQUENCE [LARGE SCALE GENOMIC DNA]</scope>
    <source>
        <strain evidence="5 6">KCTC 33723</strain>
    </source>
</reference>
<protein>
    <submittedName>
        <fullName evidence="5">ABC transporter ATP-binding protein</fullName>
    </submittedName>
</protein>
<organism evidence="5 6">
    <name type="scientific">Paenibacillus baekrokdamisoli</name>
    <dbReference type="NCBI Taxonomy" id="1712516"/>
    <lineage>
        <taxon>Bacteria</taxon>
        <taxon>Bacillati</taxon>
        <taxon>Bacillota</taxon>
        <taxon>Bacilli</taxon>
        <taxon>Bacillales</taxon>
        <taxon>Paenibacillaceae</taxon>
        <taxon>Paenibacillus</taxon>
    </lineage>
</organism>
<dbReference type="InterPro" id="IPR003593">
    <property type="entry name" value="AAA+_ATPase"/>
</dbReference>
<evidence type="ECO:0000256" key="2">
    <source>
        <dbReference type="ARBA" id="ARBA00022741"/>
    </source>
</evidence>
<evidence type="ECO:0000313" key="5">
    <source>
        <dbReference type="EMBL" id="BBH24977.1"/>
    </source>
</evidence>
<dbReference type="SMART" id="SM00382">
    <property type="entry name" value="AAA"/>
    <property type="match status" value="1"/>
</dbReference>
<dbReference type="EMBL" id="AP019308">
    <property type="protein sequence ID" value="BBH24977.1"/>
    <property type="molecule type" value="Genomic_DNA"/>
</dbReference>
<dbReference type="KEGG" id="pbk:Back11_63220"/>
<sequence>MNTVLEVRQLTGGYSPRRPVLHDLSFEVGAGEMVGLIGLNGAGKSTAIKHILGLMQQQQGEIRIQGHTLQQEPEKYRSALAYVPETPLLFDELTVEEHLRLTGMAYDVEEKLYEERTESLLDEFYMTPKRRSFAAHLSKGMRQKVMIMNALLARPALYVIDEPFLGLDPLGIRSLLDKLVEVTREGSAVFMSSHILSTVESYCSRFIVLHQGAIIAQGTLEQVCEAAGMKSGKGSLEEAFYRLVTGGGSNGPLG</sequence>
<dbReference type="Gene3D" id="3.40.50.300">
    <property type="entry name" value="P-loop containing nucleotide triphosphate hydrolases"/>
    <property type="match status" value="1"/>
</dbReference>
<keyword evidence="3 5" id="KW-0067">ATP-binding</keyword>
<dbReference type="InterPro" id="IPR051782">
    <property type="entry name" value="ABC_Transporter_VariousFunc"/>
</dbReference>
<evidence type="ECO:0000256" key="3">
    <source>
        <dbReference type="ARBA" id="ARBA00022840"/>
    </source>
</evidence>
<evidence type="ECO:0000313" key="6">
    <source>
        <dbReference type="Proteomes" id="UP000275368"/>
    </source>
</evidence>
<gene>
    <name evidence="5" type="primary">ecsA</name>
    <name evidence="5" type="ORF">Back11_63220</name>
</gene>
<evidence type="ECO:0000256" key="1">
    <source>
        <dbReference type="ARBA" id="ARBA00022448"/>
    </source>
</evidence>
<dbReference type="InterPro" id="IPR027417">
    <property type="entry name" value="P-loop_NTPase"/>
</dbReference>
<dbReference type="InterPro" id="IPR003439">
    <property type="entry name" value="ABC_transporter-like_ATP-bd"/>
</dbReference>
<dbReference type="CDD" id="cd03230">
    <property type="entry name" value="ABC_DR_subfamily_A"/>
    <property type="match status" value="1"/>
</dbReference>
<keyword evidence="6" id="KW-1185">Reference proteome</keyword>